<evidence type="ECO:0000256" key="1">
    <source>
        <dbReference type="SAM" id="SignalP"/>
    </source>
</evidence>
<dbReference type="EMBL" id="AP013066">
    <property type="protein sequence ID" value="BAN35138.1"/>
    <property type="molecule type" value="Genomic_DNA"/>
</dbReference>
<accession>S6ABZ5</accession>
<reference evidence="2 3" key="1">
    <citation type="journal article" date="2012" name="Appl. Environ. Microbiol.">
        <title>Draft genome sequence of a psychrotolerant sulfur-oxidizing bacterium, Sulfuricella denitrificans skB26, and proteomic insights into cold adaptation.</title>
        <authorList>
            <person name="Watanabe T."/>
            <person name="Kojima H."/>
            <person name="Fukui M."/>
        </authorList>
    </citation>
    <scope>NUCLEOTIDE SEQUENCE [LARGE SCALE GENOMIC DNA]</scope>
    <source>
        <strain evidence="3">skB26</strain>
    </source>
</reference>
<dbReference type="AlphaFoldDB" id="S6ABZ5"/>
<organism evidence="2 3">
    <name type="scientific">Sulfuricella denitrificans (strain DSM 22764 / NBRC 105220 / skB26)</name>
    <dbReference type="NCBI Taxonomy" id="1163617"/>
    <lineage>
        <taxon>Bacteria</taxon>
        <taxon>Pseudomonadati</taxon>
        <taxon>Pseudomonadota</taxon>
        <taxon>Betaproteobacteria</taxon>
        <taxon>Nitrosomonadales</taxon>
        <taxon>Sulfuricellaceae</taxon>
        <taxon>Sulfuricella</taxon>
    </lineage>
</organism>
<evidence type="ECO:0000313" key="2">
    <source>
        <dbReference type="EMBL" id="BAN35138.1"/>
    </source>
</evidence>
<dbReference type="KEGG" id="sdr:SCD_n01311"/>
<proteinExistence type="predicted"/>
<name>S6ABZ5_SULDS</name>
<feature type="signal peptide" evidence="1">
    <location>
        <begin position="1"/>
        <end position="21"/>
    </location>
</feature>
<protein>
    <submittedName>
        <fullName evidence="2">Uncharacterized protein</fullName>
    </submittedName>
</protein>
<sequence>MKITAMVLALVGSFSLGAAQAAFLQPGSSGTITVTSGCHAFGESCTVNGIGSDDFTDNDSMASTNGIGSAVAGDGRIGWMDFTVGAEGNTIHLTSFHMDTYKYTAMGDFNTRMVDTTNAVGVIDNSGNMTLNLEGRTGIGQFTAYSLGEQAWNLDSHGAWATYCPGTGAYTPFTTGNSTAAYCFDGSPSVNVTGSALSAAGAGAWTGRIVSAGNMGSNWGGFDGAAYSEIFNITVTGVEATTVPVPAAAWLFASGLLGLISLGRKQVV</sequence>
<gene>
    <name evidence="2" type="ORF">SCD_n01311</name>
</gene>
<keyword evidence="3" id="KW-1185">Reference proteome</keyword>
<dbReference type="HOGENOM" id="CLU_1115309_0_0_4"/>
<keyword evidence="1" id="KW-0732">Signal</keyword>
<evidence type="ECO:0000313" key="3">
    <source>
        <dbReference type="Proteomes" id="UP000015559"/>
    </source>
</evidence>
<feature type="chain" id="PRO_5004535786" evidence="1">
    <location>
        <begin position="22"/>
        <end position="268"/>
    </location>
</feature>
<dbReference type="Proteomes" id="UP000015559">
    <property type="component" value="Chromosome"/>
</dbReference>